<dbReference type="Proteomes" id="UP001283361">
    <property type="component" value="Unassembled WGS sequence"/>
</dbReference>
<dbReference type="Gene3D" id="3.40.1280.10">
    <property type="match status" value="1"/>
</dbReference>
<dbReference type="InterPro" id="IPR003750">
    <property type="entry name" value="Put_MeTrfase-C9orf114-like"/>
</dbReference>
<dbReference type="Gene3D" id="2.40.50.140">
    <property type="entry name" value="Nucleic acid-binding proteins"/>
    <property type="match status" value="1"/>
</dbReference>
<dbReference type="InterPro" id="IPR012340">
    <property type="entry name" value="NA-bd_OB-fold"/>
</dbReference>
<proteinExistence type="inferred from homology"/>
<protein>
    <recommendedName>
        <fullName evidence="6">SPOUT domain containing methyltransferase 1</fullName>
    </recommendedName>
</protein>
<keyword evidence="5" id="KW-1185">Reference proteome</keyword>
<comment type="similarity">
    <text evidence="1">Belongs to the class IV-like SAM-binding methyltransferase superfamily.</text>
</comment>
<evidence type="ECO:0000256" key="3">
    <source>
        <dbReference type="SAM" id="MobiDB-lite"/>
    </source>
</evidence>
<feature type="coiled-coil region" evidence="2">
    <location>
        <begin position="57"/>
        <end position="84"/>
    </location>
</feature>
<dbReference type="PANTHER" id="PTHR12150">
    <property type="entry name" value="CLASS IV SAM-BINDING METHYLTRANSFERASE-RELATED"/>
    <property type="match status" value="1"/>
</dbReference>
<evidence type="ECO:0000313" key="4">
    <source>
        <dbReference type="EMBL" id="KAK3783624.1"/>
    </source>
</evidence>
<name>A0AAE1A994_9GAST</name>
<keyword evidence="2" id="KW-0175">Coiled coil</keyword>
<reference evidence="4" key="1">
    <citation type="journal article" date="2023" name="G3 (Bethesda)">
        <title>A reference genome for the long-term kleptoplast-retaining sea slug Elysia crispata morphotype clarki.</title>
        <authorList>
            <person name="Eastman K.E."/>
            <person name="Pendleton A.L."/>
            <person name="Shaikh M.A."/>
            <person name="Suttiyut T."/>
            <person name="Ogas R."/>
            <person name="Tomko P."/>
            <person name="Gavelis G."/>
            <person name="Widhalm J.R."/>
            <person name="Wisecaver J.H."/>
        </authorList>
    </citation>
    <scope>NUCLEOTIDE SEQUENCE</scope>
    <source>
        <strain evidence="4">ECLA1</strain>
    </source>
</reference>
<feature type="region of interest" description="Disordered" evidence="3">
    <location>
        <begin position="1"/>
        <end position="36"/>
    </location>
</feature>
<comment type="caution">
    <text evidence="4">The sequence shown here is derived from an EMBL/GenBank/DDBJ whole genome shotgun (WGS) entry which is preliminary data.</text>
</comment>
<gene>
    <name evidence="4" type="ORF">RRG08_063024</name>
</gene>
<evidence type="ECO:0000256" key="1">
    <source>
        <dbReference type="ARBA" id="ARBA00009841"/>
    </source>
</evidence>
<dbReference type="Pfam" id="PF02598">
    <property type="entry name" value="Methyltrn_RNA_3"/>
    <property type="match status" value="1"/>
</dbReference>
<sequence length="397" mass="44544">MAGVDQPGFKGRNSLMASELSYRRKPSSVSEMQQKKFSHLERKAYKRKLREEKLLAEMRKQKVIRKEKEEKERAEKEQRELKERCGRPYTVAIALPGSILDNAQSLELRAYLAGQVARAAAVFNIDEIVVFDENYNAKQDVTEFSGLKRSDRGNTQLFHILQYLECPQYLRKAFFPYHKDLVHAGLLNPLDIPHHLRETDVSDYREGVTLDKPVKSGKGAYANVGLKKDVVLNMSVPPGQRVTVKLAEQVTEKKNLNGVVVSPNEPRETAGLYWGYTVRLASSLSQVFKACPHPGGYDLTIGTSEKGKDVEQVDLPRFNHAIIVFGGLKGLEASVEADDKMQTDDPSEIFQHYVNVCPKQGSRTIRTEEALLIAMSTLSPKIKSAHTSTDNSKGQPS</sequence>
<dbReference type="AlphaFoldDB" id="A0AAE1A994"/>
<organism evidence="4 5">
    <name type="scientific">Elysia crispata</name>
    <name type="common">lettuce slug</name>
    <dbReference type="NCBI Taxonomy" id="231223"/>
    <lineage>
        <taxon>Eukaryota</taxon>
        <taxon>Metazoa</taxon>
        <taxon>Spiralia</taxon>
        <taxon>Lophotrochozoa</taxon>
        <taxon>Mollusca</taxon>
        <taxon>Gastropoda</taxon>
        <taxon>Heterobranchia</taxon>
        <taxon>Euthyneura</taxon>
        <taxon>Panpulmonata</taxon>
        <taxon>Sacoglossa</taxon>
        <taxon>Placobranchoidea</taxon>
        <taxon>Plakobranchidae</taxon>
        <taxon>Elysia</taxon>
    </lineage>
</organism>
<accession>A0AAE1A994</accession>
<dbReference type="EMBL" id="JAWDGP010002376">
    <property type="protein sequence ID" value="KAK3783624.1"/>
    <property type="molecule type" value="Genomic_DNA"/>
</dbReference>
<evidence type="ECO:0008006" key="6">
    <source>
        <dbReference type="Google" id="ProtNLM"/>
    </source>
</evidence>
<dbReference type="InterPro" id="IPR029026">
    <property type="entry name" value="tRNA_m1G_MTases_N"/>
</dbReference>
<dbReference type="SUPFAM" id="SSF75217">
    <property type="entry name" value="alpha/beta knot"/>
    <property type="match status" value="1"/>
</dbReference>
<evidence type="ECO:0000256" key="2">
    <source>
        <dbReference type="SAM" id="Coils"/>
    </source>
</evidence>
<dbReference type="CDD" id="cd18086">
    <property type="entry name" value="HsC9orf114-like"/>
    <property type="match status" value="1"/>
</dbReference>
<dbReference type="PANTHER" id="PTHR12150:SF13">
    <property type="entry name" value="METHYLTRANSFERASE C9ORF114-RELATED"/>
    <property type="match status" value="1"/>
</dbReference>
<evidence type="ECO:0000313" key="5">
    <source>
        <dbReference type="Proteomes" id="UP001283361"/>
    </source>
</evidence>
<dbReference type="InterPro" id="IPR029028">
    <property type="entry name" value="Alpha/beta_knot_MTases"/>
</dbReference>
<dbReference type="SUPFAM" id="SSF50249">
    <property type="entry name" value="Nucleic acid-binding proteins"/>
    <property type="match status" value="1"/>
</dbReference>